<evidence type="ECO:0000259" key="5">
    <source>
        <dbReference type="PROSITE" id="PS51898"/>
    </source>
</evidence>
<dbReference type="PANTHER" id="PTHR30349:SF41">
    <property type="entry name" value="INTEGRASE_RECOMBINASE PROTEIN MJ0367-RELATED"/>
    <property type="match status" value="1"/>
</dbReference>
<dbReference type="Pfam" id="PF00589">
    <property type="entry name" value="Phage_integrase"/>
    <property type="match status" value="1"/>
</dbReference>
<evidence type="ECO:0000313" key="7">
    <source>
        <dbReference type="Proteomes" id="UP000237056"/>
    </source>
</evidence>
<reference evidence="6 7" key="1">
    <citation type="submission" date="2018-01" db="EMBL/GenBank/DDBJ databases">
        <title>Genomic Encyclopedia of Type Strains, Phase I: the one thousand microbial genomes (KMG-I) project.</title>
        <authorList>
            <person name="Goeker M."/>
        </authorList>
    </citation>
    <scope>NUCLEOTIDE SEQUENCE [LARGE SCALE GENOMIC DNA]</scope>
    <source>
        <strain evidence="6 7">DSM 17960</strain>
    </source>
</reference>
<keyword evidence="3" id="KW-0238">DNA-binding</keyword>
<dbReference type="AlphaFoldDB" id="A0A2S4N5Q7"/>
<dbReference type="InterPro" id="IPR013762">
    <property type="entry name" value="Integrase-like_cat_sf"/>
</dbReference>
<evidence type="ECO:0000256" key="3">
    <source>
        <dbReference type="ARBA" id="ARBA00023125"/>
    </source>
</evidence>
<keyword evidence="4" id="KW-0233">DNA recombination</keyword>
<evidence type="ECO:0000256" key="2">
    <source>
        <dbReference type="ARBA" id="ARBA00022908"/>
    </source>
</evidence>
<protein>
    <submittedName>
        <fullName evidence="6">Site-specific recombinase XerD</fullName>
    </submittedName>
</protein>
<dbReference type="PANTHER" id="PTHR30349">
    <property type="entry name" value="PHAGE INTEGRASE-RELATED"/>
    <property type="match status" value="1"/>
</dbReference>
<dbReference type="Pfam" id="PF13495">
    <property type="entry name" value="Phage_int_SAM_4"/>
    <property type="match status" value="1"/>
</dbReference>
<comment type="caution">
    <text evidence="6">The sequence shown here is derived from an EMBL/GenBank/DDBJ whole genome shotgun (WGS) entry which is preliminary data.</text>
</comment>
<dbReference type="InterPro" id="IPR050090">
    <property type="entry name" value="Tyrosine_recombinase_XerCD"/>
</dbReference>
<keyword evidence="2" id="KW-0229">DNA integration</keyword>
<dbReference type="PROSITE" id="PS51898">
    <property type="entry name" value="TYR_RECOMBINASE"/>
    <property type="match status" value="1"/>
</dbReference>
<organism evidence="6 7">
    <name type="scientific">Flavobacterium croceum DSM 17960</name>
    <dbReference type="NCBI Taxonomy" id="1121886"/>
    <lineage>
        <taxon>Bacteria</taxon>
        <taxon>Pseudomonadati</taxon>
        <taxon>Bacteroidota</taxon>
        <taxon>Flavobacteriia</taxon>
        <taxon>Flavobacteriales</taxon>
        <taxon>Flavobacteriaceae</taxon>
        <taxon>Flavobacterium</taxon>
    </lineage>
</organism>
<feature type="domain" description="Tyr recombinase" evidence="5">
    <location>
        <begin position="178"/>
        <end position="350"/>
    </location>
</feature>
<evidence type="ECO:0000256" key="4">
    <source>
        <dbReference type="ARBA" id="ARBA00023172"/>
    </source>
</evidence>
<dbReference type="RefSeq" id="WP_103726811.1">
    <property type="nucleotide sequence ID" value="NZ_PQNY01000015.1"/>
</dbReference>
<gene>
    <name evidence="6" type="ORF">Q361_11562</name>
</gene>
<dbReference type="GO" id="GO:0006310">
    <property type="term" value="P:DNA recombination"/>
    <property type="evidence" value="ECO:0007669"/>
    <property type="project" value="UniProtKB-KW"/>
</dbReference>
<dbReference type="InterPro" id="IPR004107">
    <property type="entry name" value="Integrase_SAM-like_N"/>
</dbReference>
<name>A0A2S4N5Q7_9FLAO</name>
<sequence>MFDNNNYTASLGEHNNKKVIWVHFPNNIELRKQLKEVAAIYWSNTQRCWYMKDLPYYRSLFDIDVDIVGKTVLGKIHPINRDAFIEYQNKIVLKGFSKNTLRTYSIEFAQLLYKIQELPVQDLIYEDLINYLLYCHNILQLSENQIHSRINAIKFYYEQVLKRPRLVFDIPRPKKPMLLPKALNKDEIKKIFSVTQNIKHNLILKLAYGMGLRVSEIVNLKIEHIDSNTMQVLVACAKGKKDRYVNLPTSVLVEMREYYKIYKPKTFLFEGIHHEQYSVRSAQAVFKNAMKKANINKTIGIHGLRHSYATHLLQQGTDIRYIKDLLGHNDIRTTTIYTQVTNNSLQNIMSPLDSL</sequence>
<dbReference type="EMBL" id="PQNY01000015">
    <property type="protein sequence ID" value="POS01055.1"/>
    <property type="molecule type" value="Genomic_DNA"/>
</dbReference>
<keyword evidence="7" id="KW-1185">Reference proteome</keyword>
<dbReference type="GO" id="GO:0003677">
    <property type="term" value="F:DNA binding"/>
    <property type="evidence" value="ECO:0007669"/>
    <property type="project" value="UniProtKB-KW"/>
</dbReference>
<dbReference type="InterPro" id="IPR011010">
    <property type="entry name" value="DNA_brk_join_enz"/>
</dbReference>
<dbReference type="InterPro" id="IPR010998">
    <property type="entry name" value="Integrase_recombinase_N"/>
</dbReference>
<evidence type="ECO:0000256" key="1">
    <source>
        <dbReference type="ARBA" id="ARBA00008857"/>
    </source>
</evidence>
<dbReference type="Gene3D" id="1.10.150.130">
    <property type="match status" value="1"/>
</dbReference>
<dbReference type="SUPFAM" id="SSF56349">
    <property type="entry name" value="DNA breaking-rejoining enzymes"/>
    <property type="match status" value="1"/>
</dbReference>
<dbReference type="GO" id="GO:0015074">
    <property type="term" value="P:DNA integration"/>
    <property type="evidence" value="ECO:0007669"/>
    <property type="project" value="UniProtKB-KW"/>
</dbReference>
<dbReference type="OrthoDB" id="9801717at2"/>
<proteinExistence type="inferred from homology"/>
<dbReference type="Proteomes" id="UP000237056">
    <property type="component" value="Unassembled WGS sequence"/>
</dbReference>
<accession>A0A2S4N5Q7</accession>
<evidence type="ECO:0000313" key="6">
    <source>
        <dbReference type="EMBL" id="POS01055.1"/>
    </source>
</evidence>
<dbReference type="Gene3D" id="1.10.443.10">
    <property type="entry name" value="Intergrase catalytic core"/>
    <property type="match status" value="1"/>
</dbReference>
<dbReference type="InterPro" id="IPR002104">
    <property type="entry name" value="Integrase_catalytic"/>
</dbReference>
<comment type="similarity">
    <text evidence="1">Belongs to the 'phage' integrase family.</text>
</comment>